<feature type="transmembrane region" description="Helical" evidence="2">
    <location>
        <begin position="399"/>
        <end position="423"/>
    </location>
</feature>
<evidence type="ECO:0000256" key="2">
    <source>
        <dbReference type="SAM" id="Phobius"/>
    </source>
</evidence>
<dbReference type="EMBL" id="NXGX01000013">
    <property type="protein sequence ID" value="PKR56451.1"/>
    <property type="molecule type" value="Genomic_DNA"/>
</dbReference>
<feature type="region of interest" description="Disordered" evidence="1">
    <location>
        <begin position="1"/>
        <end position="79"/>
    </location>
</feature>
<feature type="compositionally biased region" description="Polar residues" evidence="1">
    <location>
        <begin position="33"/>
        <end position="43"/>
    </location>
</feature>
<dbReference type="AlphaFoldDB" id="A0A2N3L0X5"/>
<feature type="transmembrane region" description="Helical" evidence="2">
    <location>
        <begin position="97"/>
        <end position="116"/>
    </location>
</feature>
<organism evidence="3 4">
    <name type="scientific">Thalassospira lohafexi</name>
    <dbReference type="NCBI Taxonomy" id="744227"/>
    <lineage>
        <taxon>Bacteria</taxon>
        <taxon>Pseudomonadati</taxon>
        <taxon>Pseudomonadota</taxon>
        <taxon>Alphaproteobacteria</taxon>
        <taxon>Rhodospirillales</taxon>
        <taxon>Thalassospiraceae</taxon>
        <taxon>Thalassospira</taxon>
    </lineage>
</organism>
<dbReference type="Pfam" id="PF05987">
    <property type="entry name" value="DUF898"/>
    <property type="match status" value="1"/>
</dbReference>
<evidence type="ECO:0000313" key="3">
    <source>
        <dbReference type="EMBL" id="PKR56451.1"/>
    </source>
</evidence>
<feature type="compositionally biased region" description="Polar residues" evidence="1">
    <location>
        <begin position="17"/>
        <end position="26"/>
    </location>
</feature>
<dbReference type="Proteomes" id="UP000233332">
    <property type="component" value="Unassembled WGS sequence"/>
</dbReference>
<feature type="transmembrane region" description="Helical" evidence="2">
    <location>
        <begin position="217"/>
        <end position="239"/>
    </location>
</feature>
<feature type="transmembrane region" description="Helical" evidence="2">
    <location>
        <begin position="353"/>
        <end position="379"/>
    </location>
</feature>
<feature type="transmembrane region" description="Helical" evidence="2">
    <location>
        <begin position="301"/>
        <end position="320"/>
    </location>
</feature>
<feature type="transmembrane region" description="Helical" evidence="2">
    <location>
        <begin position="278"/>
        <end position="295"/>
    </location>
</feature>
<protein>
    <recommendedName>
        <fullName evidence="5">DUF898 domain-containing protein</fullName>
    </recommendedName>
</protein>
<accession>A0A2N3L0X5</accession>
<evidence type="ECO:0000256" key="1">
    <source>
        <dbReference type="SAM" id="MobiDB-lite"/>
    </source>
</evidence>
<evidence type="ECO:0000313" key="4">
    <source>
        <dbReference type="Proteomes" id="UP000233332"/>
    </source>
</evidence>
<keyword evidence="2" id="KW-0812">Transmembrane</keyword>
<gene>
    <name evidence="3" type="ORF">COO92_20975</name>
</gene>
<keyword evidence="2" id="KW-0472">Membrane</keyword>
<evidence type="ECO:0008006" key="5">
    <source>
        <dbReference type="Google" id="ProtNLM"/>
    </source>
</evidence>
<dbReference type="RefSeq" id="WP_101304891.1">
    <property type="nucleotide sequence ID" value="NZ_NXGX01000013.1"/>
</dbReference>
<feature type="transmembrane region" description="Helical" evidence="2">
    <location>
        <begin position="178"/>
        <end position="197"/>
    </location>
</feature>
<sequence>MSTENTGPRNDGPNKLLSENSTSEPTANIYDDVTSQNTASSQDHPVYMEGPTTSGTGGNEPPHTGQPWGNGPSDGAPSHGQPGDISYFGRWQDVLKLCCWNTLWTILTLGIFRFWAKTRMRRYIWSNIVIDGDALEYTGRGLELFLGFVIVTLILVPVILALNFIGSMLPAHLMMLPMIFTYIAVAFLFFVATYRATRYRYSRTFWRGIRARLSGSAFKYALIGFGTSIVTLLSLGLLAPLGFITTTRYQTDNTWIGDTQARFNGTFGAAFKRWLKSWAILVLVVGSVLALSAVASGPSMIWLPITAGVIAYFGVAFIFLNYNVWLFRYQADCTEMGAIRFSSNLQTSQYINIILRFLGVSLLVVIVIAVLVWVFGGAYVILLSNPTAGLTSQEKGMMILVPAIITLLVIAPALNIAGFTFLVHSMLAADISSMGYQGQITDLHANAEAQNIPRTGEGLAEAFDLGGI</sequence>
<comment type="caution">
    <text evidence="3">The sequence shown here is derived from an EMBL/GenBank/DDBJ whole genome shotgun (WGS) entry which is preliminary data.</text>
</comment>
<reference evidence="3 4" key="1">
    <citation type="submission" date="2017-09" db="EMBL/GenBank/DDBJ databases">
        <title>Biodiversity and function of Thalassospira species in the particle-attached aromatic-hydrocarbon-degrading consortia from the surface seawater of the China South Sea.</title>
        <authorList>
            <person name="Dong C."/>
            <person name="Lai Q."/>
            <person name="Shao Z."/>
        </authorList>
    </citation>
    <scope>NUCLEOTIDE SEQUENCE [LARGE SCALE GENOMIC DNA]</scope>
    <source>
        <strain evidence="3 4">139Z-12</strain>
    </source>
</reference>
<feature type="transmembrane region" description="Helical" evidence="2">
    <location>
        <begin position="144"/>
        <end position="166"/>
    </location>
</feature>
<proteinExistence type="predicted"/>
<dbReference type="InterPro" id="IPR010295">
    <property type="entry name" value="DUF898"/>
</dbReference>
<name>A0A2N3L0X5_9PROT</name>
<keyword evidence="2" id="KW-1133">Transmembrane helix</keyword>
<keyword evidence="4" id="KW-1185">Reference proteome</keyword>